<feature type="transmembrane region" description="Helical" evidence="1">
    <location>
        <begin position="25"/>
        <end position="47"/>
    </location>
</feature>
<organism evidence="2 3">
    <name type="scientific">Lentzea kristufekii</name>
    <dbReference type="NCBI Taxonomy" id="3095430"/>
    <lineage>
        <taxon>Bacteria</taxon>
        <taxon>Bacillati</taxon>
        <taxon>Actinomycetota</taxon>
        <taxon>Actinomycetes</taxon>
        <taxon>Pseudonocardiales</taxon>
        <taxon>Pseudonocardiaceae</taxon>
        <taxon>Lentzea</taxon>
    </lineage>
</organism>
<keyword evidence="3" id="KW-1185">Reference proteome</keyword>
<dbReference type="RefSeq" id="WP_319983420.1">
    <property type="nucleotide sequence ID" value="NZ_JAXAVV010000003.1"/>
</dbReference>
<evidence type="ECO:0000313" key="2">
    <source>
        <dbReference type="EMBL" id="MDX8049365.1"/>
    </source>
</evidence>
<protein>
    <submittedName>
        <fullName evidence="2">Uncharacterized protein</fullName>
    </submittedName>
</protein>
<evidence type="ECO:0000313" key="3">
    <source>
        <dbReference type="Proteomes" id="UP001271792"/>
    </source>
</evidence>
<gene>
    <name evidence="2" type="ORF">SK571_08230</name>
</gene>
<keyword evidence="1" id="KW-0812">Transmembrane</keyword>
<reference evidence="2 3" key="1">
    <citation type="submission" date="2023-11" db="EMBL/GenBank/DDBJ databases">
        <title>Lentzea sokolovensis, sp. nov., Lentzea kristufkii, sp. nov., and Lentzea miocenensis, sp. nov., rare actinobacteria from Sokolov Coal Basin, Miocene lacustrine sediment, Czech Republic.</title>
        <authorList>
            <person name="Lara A."/>
            <person name="Kotroba L."/>
            <person name="Nouioui I."/>
            <person name="Neumann-Schaal M."/>
            <person name="Mast Y."/>
            <person name="Chronakova A."/>
        </authorList>
    </citation>
    <scope>NUCLEOTIDE SEQUENCE [LARGE SCALE GENOMIC DNA]</scope>
    <source>
        <strain evidence="2 3">BCCO 10_0798</strain>
    </source>
</reference>
<evidence type="ECO:0000256" key="1">
    <source>
        <dbReference type="SAM" id="Phobius"/>
    </source>
</evidence>
<keyword evidence="1" id="KW-0472">Membrane</keyword>
<sequence length="50" mass="4804">MKLLTDTGNVGAAAAVLGTLAGATVLAWAAGTVAVLGYASAAVLNFIGNR</sequence>
<keyword evidence="1" id="KW-1133">Transmembrane helix</keyword>
<dbReference type="Proteomes" id="UP001271792">
    <property type="component" value="Unassembled WGS sequence"/>
</dbReference>
<name>A0ABU4TMA1_9PSEU</name>
<comment type="caution">
    <text evidence="2">The sequence shown here is derived from an EMBL/GenBank/DDBJ whole genome shotgun (WGS) entry which is preliminary data.</text>
</comment>
<dbReference type="EMBL" id="JAXAVV010000003">
    <property type="protein sequence ID" value="MDX8049365.1"/>
    <property type="molecule type" value="Genomic_DNA"/>
</dbReference>
<proteinExistence type="predicted"/>
<accession>A0ABU4TMA1</accession>